<reference evidence="12 13" key="1">
    <citation type="submission" date="2019-10" db="EMBL/GenBank/DDBJ databases">
        <title>Muricauda olearia CL-SS4 JCM15563 genome.</title>
        <authorList>
            <person name="Liu L."/>
        </authorList>
    </citation>
    <scope>NUCLEOTIDE SEQUENCE [LARGE SCALE GENOMIC DNA]</scope>
    <source>
        <strain evidence="12 13">CL-SS4</strain>
    </source>
</reference>
<dbReference type="Gene3D" id="2.40.30.20">
    <property type="match status" value="2"/>
</dbReference>
<dbReference type="PANTHER" id="PTHR21098">
    <property type="entry name" value="RIBOFLAVIN SYNTHASE ALPHA CHAIN"/>
    <property type="match status" value="1"/>
</dbReference>
<organism evidence="12 13">
    <name type="scientific">Flagellimonas olearia</name>
    <dbReference type="NCBI Taxonomy" id="552546"/>
    <lineage>
        <taxon>Bacteria</taxon>
        <taxon>Pseudomonadati</taxon>
        <taxon>Bacteroidota</taxon>
        <taxon>Flavobacteriia</taxon>
        <taxon>Flavobacteriales</taxon>
        <taxon>Flavobacteriaceae</taxon>
        <taxon>Flagellimonas</taxon>
    </lineage>
</organism>
<evidence type="ECO:0000256" key="6">
    <source>
        <dbReference type="ARBA" id="ARBA00022619"/>
    </source>
</evidence>
<evidence type="ECO:0000256" key="9">
    <source>
        <dbReference type="NCBIfam" id="TIGR00187"/>
    </source>
</evidence>
<keyword evidence="7 12" id="KW-0808">Transferase</keyword>
<accession>A0A6I1DX06</accession>
<protein>
    <recommendedName>
        <fullName evidence="5 9">Riboflavin synthase</fullName>
        <ecNumber evidence="4 9">2.5.1.9</ecNumber>
    </recommendedName>
</protein>
<dbReference type="GO" id="GO:0004746">
    <property type="term" value="F:riboflavin synthase activity"/>
    <property type="evidence" value="ECO:0007669"/>
    <property type="project" value="UniProtKB-UniRule"/>
</dbReference>
<dbReference type="PROSITE" id="PS51177">
    <property type="entry name" value="LUMAZINE_BIND"/>
    <property type="match status" value="2"/>
</dbReference>
<comment type="catalytic activity">
    <reaction evidence="1">
        <text>2 6,7-dimethyl-8-(1-D-ribityl)lumazine + H(+) = 5-amino-6-(D-ribitylamino)uracil + riboflavin</text>
        <dbReference type="Rhea" id="RHEA:20772"/>
        <dbReference type="ChEBI" id="CHEBI:15378"/>
        <dbReference type="ChEBI" id="CHEBI:15934"/>
        <dbReference type="ChEBI" id="CHEBI:57986"/>
        <dbReference type="ChEBI" id="CHEBI:58201"/>
        <dbReference type="EC" id="2.5.1.9"/>
    </reaction>
</comment>
<feature type="repeat" description="Lumazine-binding" evidence="10">
    <location>
        <begin position="1"/>
        <end position="95"/>
    </location>
</feature>
<gene>
    <name evidence="12" type="ORF">F8C76_12085</name>
</gene>
<evidence type="ECO:0000256" key="1">
    <source>
        <dbReference type="ARBA" id="ARBA00000968"/>
    </source>
</evidence>
<name>A0A6I1DX06_9FLAO</name>
<evidence type="ECO:0000313" key="12">
    <source>
        <dbReference type="EMBL" id="KAB7528594.1"/>
    </source>
</evidence>
<keyword evidence="8" id="KW-0677">Repeat</keyword>
<evidence type="ECO:0000256" key="3">
    <source>
        <dbReference type="ARBA" id="ARBA00004887"/>
    </source>
</evidence>
<dbReference type="PANTHER" id="PTHR21098:SF12">
    <property type="entry name" value="RIBOFLAVIN SYNTHASE"/>
    <property type="match status" value="1"/>
</dbReference>
<keyword evidence="6" id="KW-0686">Riboflavin biosynthesis</keyword>
<evidence type="ECO:0000259" key="11">
    <source>
        <dbReference type="PROSITE" id="PS51177"/>
    </source>
</evidence>
<evidence type="ECO:0000256" key="2">
    <source>
        <dbReference type="ARBA" id="ARBA00002803"/>
    </source>
</evidence>
<dbReference type="GO" id="GO:0009231">
    <property type="term" value="P:riboflavin biosynthetic process"/>
    <property type="evidence" value="ECO:0007669"/>
    <property type="project" value="UniProtKB-KW"/>
</dbReference>
<sequence>MFTGIIETLGKVEKLEKEGGNLHITLSSNITSELKIDQSVSHNGVCLTVVAIKDDLYTVTAIEETLIKSNIGDLKTGDVVNLERAMVLGARLDGHIVQGHVDQTAQCTSMEQKDGSWVFGFQYDSSLNNVTIEKGSITVDGVSLTVVDSKKDSFSVAIIPYTFEHTRFNTYIIGTSVNLEFDVVGKYVARLMDLRQ</sequence>
<evidence type="ECO:0000256" key="7">
    <source>
        <dbReference type="ARBA" id="ARBA00022679"/>
    </source>
</evidence>
<dbReference type="InterPro" id="IPR017938">
    <property type="entry name" value="Riboflavin_synthase-like_b-brl"/>
</dbReference>
<proteinExistence type="predicted"/>
<evidence type="ECO:0000256" key="5">
    <source>
        <dbReference type="ARBA" id="ARBA00013950"/>
    </source>
</evidence>
<dbReference type="SUPFAM" id="SSF63380">
    <property type="entry name" value="Riboflavin synthase domain-like"/>
    <property type="match status" value="2"/>
</dbReference>
<dbReference type="OrthoDB" id="9788537at2"/>
<dbReference type="EC" id="2.5.1.9" evidence="4 9"/>
<dbReference type="InterPro" id="IPR001783">
    <property type="entry name" value="Lumazine-bd"/>
</dbReference>
<feature type="domain" description="Lumazine-binding" evidence="11">
    <location>
        <begin position="1"/>
        <end position="95"/>
    </location>
</feature>
<dbReference type="InterPro" id="IPR026017">
    <property type="entry name" value="Lumazine-bd_dom"/>
</dbReference>
<dbReference type="CDD" id="cd00402">
    <property type="entry name" value="Riboflavin_synthase_like"/>
    <property type="match status" value="1"/>
</dbReference>
<comment type="function">
    <text evidence="2">Catalyzes the dismutation of two molecules of 6,7-dimethyl-8-ribityllumazine, resulting in the formation of riboflavin and 5-amino-6-(D-ribitylamino)uracil.</text>
</comment>
<dbReference type="InterPro" id="IPR023366">
    <property type="entry name" value="ATP_synth_asu-like_sf"/>
</dbReference>
<evidence type="ECO:0000256" key="10">
    <source>
        <dbReference type="PROSITE-ProRule" id="PRU00524"/>
    </source>
</evidence>
<dbReference type="PIRSF" id="PIRSF000498">
    <property type="entry name" value="Riboflavin_syn_A"/>
    <property type="match status" value="1"/>
</dbReference>
<comment type="pathway">
    <text evidence="3">Cofactor biosynthesis; riboflavin biosynthesis; riboflavin from 2-hydroxy-3-oxobutyl phosphate and 5-amino-6-(D-ribitylamino)uracil: step 2/2.</text>
</comment>
<feature type="repeat" description="Lumazine-binding" evidence="10">
    <location>
        <begin position="96"/>
        <end position="192"/>
    </location>
</feature>
<dbReference type="NCBIfam" id="TIGR00187">
    <property type="entry name" value="ribE"/>
    <property type="match status" value="1"/>
</dbReference>
<comment type="caution">
    <text evidence="12">The sequence shown here is derived from an EMBL/GenBank/DDBJ whole genome shotgun (WGS) entry which is preliminary data.</text>
</comment>
<dbReference type="FunFam" id="2.40.30.20:FF:000004">
    <property type="entry name" value="Riboflavin synthase, alpha subunit"/>
    <property type="match status" value="1"/>
</dbReference>
<dbReference type="Proteomes" id="UP000429785">
    <property type="component" value="Unassembled WGS sequence"/>
</dbReference>
<dbReference type="AlphaFoldDB" id="A0A6I1DX06"/>
<dbReference type="NCBIfam" id="NF006767">
    <property type="entry name" value="PRK09289.1"/>
    <property type="match status" value="1"/>
</dbReference>
<evidence type="ECO:0000256" key="8">
    <source>
        <dbReference type="ARBA" id="ARBA00022737"/>
    </source>
</evidence>
<evidence type="ECO:0000313" key="13">
    <source>
        <dbReference type="Proteomes" id="UP000429785"/>
    </source>
</evidence>
<dbReference type="RefSeq" id="WP_152131936.1">
    <property type="nucleotide sequence ID" value="NZ_WELG01000002.1"/>
</dbReference>
<evidence type="ECO:0000256" key="4">
    <source>
        <dbReference type="ARBA" id="ARBA00012827"/>
    </source>
</evidence>
<dbReference type="EMBL" id="WELG01000002">
    <property type="protein sequence ID" value="KAB7528594.1"/>
    <property type="molecule type" value="Genomic_DNA"/>
</dbReference>
<dbReference type="Pfam" id="PF00677">
    <property type="entry name" value="Lum_binding"/>
    <property type="match status" value="2"/>
</dbReference>
<feature type="domain" description="Lumazine-binding" evidence="11">
    <location>
        <begin position="96"/>
        <end position="192"/>
    </location>
</feature>